<evidence type="ECO:0000313" key="4">
    <source>
        <dbReference type="Proteomes" id="UP000294508"/>
    </source>
</evidence>
<sequence length="174" mass="19442">MEFFVWGRDRAGGYEIKVSLNEEHWAFMDGYGKQLIARGPTLTGHDDDAETTGSLHIVDLPDEDAVRAFAFEEPYYRAGAFESVDIYRFHNRSGRTMWDFSDAVADYHRYLVITTDTSAATPSPHFIVYGDLRTLDGQTQVGQAALLEAPTPEAAANLLPGTPEVHPWTFGGRR</sequence>
<dbReference type="InterPro" id="IPR051807">
    <property type="entry name" value="Sec-metab_biosynth-assoc"/>
</dbReference>
<protein>
    <recommendedName>
        <fullName evidence="2">YCII-related domain-containing protein</fullName>
    </recommendedName>
</protein>
<gene>
    <name evidence="3" type="ORF">EV652_11485</name>
</gene>
<dbReference type="EMBL" id="SLWN01000014">
    <property type="protein sequence ID" value="TCO19106.1"/>
    <property type="molecule type" value="Genomic_DNA"/>
</dbReference>
<feature type="domain" description="YCII-related" evidence="2">
    <location>
        <begin position="1"/>
        <end position="89"/>
    </location>
</feature>
<dbReference type="AlphaFoldDB" id="A0A4V2RYD9"/>
<dbReference type="InterPro" id="IPR011008">
    <property type="entry name" value="Dimeric_a/b-barrel"/>
</dbReference>
<evidence type="ECO:0000259" key="2">
    <source>
        <dbReference type="Pfam" id="PF03795"/>
    </source>
</evidence>
<dbReference type="Proteomes" id="UP000294508">
    <property type="component" value="Unassembled WGS sequence"/>
</dbReference>
<dbReference type="RefSeq" id="WP_132213367.1">
    <property type="nucleotide sequence ID" value="NZ_SLWN01000014.1"/>
</dbReference>
<name>A0A4V2RYD9_9ACTN</name>
<dbReference type="Pfam" id="PF03795">
    <property type="entry name" value="YCII"/>
    <property type="match status" value="1"/>
</dbReference>
<dbReference type="SUPFAM" id="SSF54909">
    <property type="entry name" value="Dimeric alpha+beta barrel"/>
    <property type="match status" value="1"/>
</dbReference>
<comment type="caution">
    <text evidence="3">The sequence shown here is derived from an EMBL/GenBank/DDBJ whole genome shotgun (WGS) entry which is preliminary data.</text>
</comment>
<evidence type="ECO:0000313" key="3">
    <source>
        <dbReference type="EMBL" id="TCO19106.1"/>
    </source>
</evidence>
<keyword evidence="4" id="KW-1185">Reference proteome</keyword>
<dbReference type="Gene3D" id="3.30.70.1060">
    <property type="entry name" value="Dimeric alpha+beta barrel"/>
    <property type="match status" value="1"/>
</dbReference>
<dbReference type="OrthoDB" id="460439at2"/>
<dbReference type="PANTHER" id="PTHR33606:SF3">
    <property type="entry name" value="PROTEIN YCII"/>
    <property type="match status" value="1"/>
</dbReference>
<dbReference type="InterPro" id="IPR005545">
    <property type="entry name" value="YCII"/>
</dbReference>
<dbReference type="PANTHER" id="PTHR33606">
    <property type="entry name" value="PROTEIN YCII"/>
    <property type="match status" value="1"/>
</dbReference>
<comment type="similarity">
    <text evidence="1">Belongs to the YciI family.</text>
</comment>
<reference evidence="3 4" key="1">
    <citation type="journal article" date="2015" name="Stand. Genomic Sci.">
        <title>Genomic Encyclopedia of Bacterial and Archaeal Type Strains, Phase III: the genomes of soil and plant-associated and newly described type strains.</title>
        <authorList>
            <person name="Whitman W.B."/>
            <person name="Woyke T."/>
            <person name="Klenk H.P."/>
            <person name="Zhou Y."/>
            <person name="Lilburn T.G."/>
            <person name="Beck B.J."/>
            <person name="De Vos P."/>
            <person name="Vandamme P."/>
            <person name="Eisen J.A."/>
            <person name="Garrity G."/>
            <person name="Hugenholtz P."/>
            <person name="Kyrpides N.C."/>
        </authorList>
    </citation>
    <scope>NUCLEOTIDE SEQUENCE [LARGE SCALE GENOMIC DNA]</scope>
    <source>
        <strain evidence="3 4">VKM Ac-2572</strain>
    </source>
</reference>
<evidence type="ECO:0000256" key="1">
    <source>
        <dbReference type="ARBA" id="ARBA00007689"/>
    </source>
</evidence>
<proteinExistence type="inferred from homology"/>
<accession>A0A4V2RYD9</accession>
<organism evidence="3 4">
    <name type="scientific">Kribbella steppae</name>
    <dbReference type="NCBI Taxonomy" id="2512223"/>
    <lineage>
        <taxon>Bacteria</taxon>
        <taxon>Bacillati</taxon>
        <taxon>Actinomycetota</taxon>
        <taxon>Actinomycetes</taxon>
        <taxon>Propionibacteriales</taxon>
        <taxon>Kribbellaceae</taxon>
        <taxon>Kribbella</taxon>
    </lineage>
</organism>